<dbReference type="RefSeq" id="WP_204204169.1">
    <property type="nucleotide sequence ID" value="NZ_JAFELM010000035.1"/>
</dbReference>
<protein>
    <recommendedName>
        <fullName evidence="4">DUF5590 domain-containing protein</fullName>
    </recommendedName>
</protein>
<dbReference type="EMBL" id="JAFELM010000035">
    <property type="protein sequence ID" value="MBM6618825.1"/>
    <property type="molecule type" value="Genomic_DNA"/>
</dbReference>
<dbReference type="Proteomes" id="UP001518925">
    <property type="component" value="Unassembled WGS sequence"/>
</dbReference>
<accession>A0ABS2DLB1</accession>
<name>A0ABS2DLB1_9BACI</name>
<evidence type="ECO:0008006" key="4">
    <source>
        <dbReference type="Google" id="ProtNLM"/>
    </source>
</evidence>
<proteinExistence type="predicted"/>
<gene>
    <name evidence="2" type="ORF">JR050_14240</name>
</gene>
<keyword evidence="1" id="KW-0812">Transmembrane</keyword>
<comment type="caution">
    <text evidence="2">The sequence shown here is derived from an EMBL/GenBank/DDBJ whole genome shotgun (WGS) entry which is preliminary data.</text>
</comment>
<keyword evidence="1" id="KW-0472">Membrane</keyword>
<feature type="transmembrane region" description="Helical" evidence="1">
    <location>
        <begin position="7"/>
        <end position="25"/>
    </location>
</feature>
<reference evidence="2 3" key="1">
    <citation type="submission" date="2021-02" db="EMBL/GenBank/DDBJ databases">
        <title>Bacillus sp. RD4P76, an endophyte from a halophyte.</title>
        <authorList>
            <person name="Sun J.-Q."/>
        </authorList>
    </citation>
    <scope>NUCLEOTIDE SEQUENCE [LARGE SCALE GENOMIC DNA]</scope>
    <source>
        <strain evidence="2 3">RD4P76</strain>
    </source>
</reference>
<keyword evidence="1" id="KW-1133">Transmembrane helix</keyword>
<sequence>MILKNKRVLNSLTAIILIGVFTLYLTDIMNRPYGNDKKSIVKVINTIDGYENGKIEILEIKDINDDRVVGFLFNNHPAYIQFTKDKKGNYRWTHIEKREGESFVPFLINIFASESPILKFMIITNKENEISKMELDVDGKVIEQDYSVNQQSISWIDVPQGKSHEFKYKYFDKYGNPIGGN</sequence>
<evidence type="ECO:0000313" key="3">
    <source>
        <dbReference type="Proteomes" id="UP001518925"/>
    </source>
</evidence>
<keyword evidence="3" id="KW-1185">Reference proteome</keyword>
<evidence type="ECO:0000256" key="1">
    <source>
        <dbReference type="SAM" id="Phobius"/>
    </source>
</evidence>
<organism evidence="2 3">
    <name type="scientific">Bacillus suaedaesalsae</name>
    <dbReference type="NCBI Taxonomy" id="2810349"/>
    <lineage>
        <taxon>Bacteria</taxon>
        <taxon>Bacillati</taxon>
        <taxon>Bacillota</taxon>
        <taxon>Bacilli</taxon>
        <taxon>Bacillales</taxon>
        <taxon>Bacillaceae</taxon>
        <taxon>Bacillus</taxon>
    </lineage>
</organism>
<evidence type="ECO:0000313" key="2">
    <source>
        <dbReference type="EMBL" id="MBM6618825.1"/>
    </source>
</evidence>